<feature type="transmembrane region" description="Helical" evidence="1">
    <location>
        <begin position="158"/>
        <end position="178"/>
    </location>
</feature>
<dbReference type="OrthoDB" id="7490805at2759"/>
<reference evidence="2 3" key="1">
    <citation type="journal article" date="2017" name="BMC Biol.">
        <title>Genomic innovations, transcriptional plasticity and gene loss underlying the evolution and divergence of two highly polyphagous and invasive Helicoverpa pest species.</title>
        <authorList>
            <person name="Pearce S.L."/>
            <person name="Clarke D.F."/>
            <person name="East P.D."/>
            <person name="Elfekih S."/>
            <person name="Gordon K.H."/>
            <person name="Jermiin L.S."/>
            <person name="McGaughran A."/>
            <person name="Oakeshott J.G."/>
            <person name="Papanikolaou A."/>
            <person name="Perera O.P."/>
            <person name="Rane R.V."/>
            <person name="Richards S."/>
            <person name="Tay W.T."/>
            <person name="Walsh T.K."/>
            <person name="Anderson A."/>
            <person name="Anderson C.J."/>
            <person name="Asgari S."/>
            <person name="Board P.G."/>
            <person name="Bretschneider A."/>
            <person name="Campbell P.M."/>
            <person name="Chertemps T."/>
            <person name="Christeller J.T."/>
            <person name="Coppin C.W."/>
            <person name="Downes S.J."/>
            <person name="Duan G."/>
            <person name="Farnsworth C.A."/>
            <person name="Good R.T."/>
            <person name="Han L.B."/>
            <person name="Han Y.C."/>
            <person name="Hatje K."/>
            <person name="Horne I."/>
            <person name="Huang Y.P."/>
            <person name="Hughes D.S."/>
            <person name="Jacquin-Joly E."/>
            <person name="James W."/>
            <person name="Jhangiani S."/>
            <person name="Kollmar M."/>
            <person name="Kuwar S.S."/>
            <person name="Li S."/>
            <person name="Liu N.Y."/>
            <person name="Maibeche M.T."/>
            <person name="Miller J.R."/>
            <person name="Montagne N."/>
            <person name="Perry T."/>
            <person name="Qu J."/>
            <person name="Song S.V."/>
            <person name="Sutton G.G."/>
            <person name="Vogel H."/>
            <person name="Walenz B.P."/>
            <person name="Xu W."/>
            <person name="Zhang H.J."/>
            <person name="Zou Z."/>
            <person name="Batterham P."/>
            <person name="Edwards O.R."/>
            <person name="Feyereisen R."/>
            <person name="Gibbs R.A."/>
            <person name="Heckel D.G."/>
            <person name="McGrath A."/>
            <person name="Robin C."/>
            <person name="Scherer S.E."/>
            <person name="Worley K.C."/>
            <person name="Wu Y.D."/>
        </authorList>
    </citation>
    <scope>NUCLEOTIDE SEQUENCE [LARGE SCALE GENOMIC DNA]</scope>
    <source>
        <strain evidence="2">Harm_GR_Male_#8</strain>
        <tissue evidence="2">Whole organism</tissue>
    </source>
</reference>
<keyword evidence="1" id="KW-0812">Transmembrane</keyword>
<name>A0A2W1BWA7_HELAM</name>
<gene>
    <name evidence="2" type="primary">HaOG200730</name>
    <name evidence="2" type="ORF">B5X24_HaOG200730</name>
</gene>
<feature type="transmembrane region" description="Helical" evidence="1">
    <location>
        <begin position="66"/>
        <end position="84"/>
    </location>
</feature>
<keyword evidence="1" id="KW-0472">Membrane</keyword>
<sequence length="256" mass="30922">MVLSRRNSMSLIETNQGDVEILSNNFIDKKLERLFFPLNLMQNLVLNPKYIIKQNRIKPNDVFNKFKIFLSMVIFLAVFAYRLCEVIFDENLRRYGSVKFLYFEIYSECFVYCTRSVVNCIVNLVQSKNFVAFVLTYQEIHRILTYEHMIKFYIIRNWVYFSIVFGYYIIVLVLIPLIFERWAFHFDINVFTYIILDANLIYTIALLKHLNDKVKQWNIEVVRSPHRICSERMFQVYVQIFECYEIYKNVVQENVS</sequence>
<organism evidence="2 3">
    <name type="scientific">Helicoverpa armigera</name>
    <name type="common">Cotton bollworm</name>
    <name type="synonym">Heliothis armigera</name>
    <dbReference type="NCBI Taxonomy" id="29058"/>
    <lineage>
        <taxon>Eukaryota</taxon>
        <taxon>Metazoa</taxon>
        <taxon>Ecdysozoa</taxon>
        <taxon>Arthropoda</taxon>
        <taxon>Hexapoda</taxon>
        <taxon>Insecta</taxon>
        <taxon>Pterygota</taxon>
        <taxon>Neoptera</taxon>
        <taxon>Endopterygota</taxon>
        <taxon>Lepidoptera</taxon>
        <taxon>Glossata</taxon>
        <taxon>Ditrysia</taxon>
        <taxon>Noctuoidea</taxon>
        <taxon>Noctuidae</taxon>
        <taxon>Heliothinae</taxon>
        <taxon>Helicoverpa</taxon>
    </lineage>
</organism>
<evidence type="ECO:0000313" key="2">
    <source>
        <dbReference type="EMBL" id="PZC77080.1"/>
    </source>
</evidence>
<dbReference type="AlphaFoldDB" id="A0A2W1BWA7"/>
<protein>
    <recommendedName>
        <fullName evidence="4">Gustatory receptor</fullName>
    </recommendedName>
</protein>
<accession>A0A2W1BWA7</accession>
<keyword evidence="1" id="KW-1133">Transmembrane helix</keyword>
<evidence type="ECO:0000313" key="3">
    <source>
        <dbReference type="Proteomes" id="UP000249218"/>
    </source>
</evidence>
<proteinExistence type="predicted"/>
<keyword evidence="3" id="KW-1185">Reference proteome</keyword>
<dbReference type="Proteomes" id="UP000249218">
    <property type="component" value="Unassembled WGS sequence"/>
</dbReference>
<evidence type="ECO:0000256" key="1">
    <source>
        <dbReference type="SAM" id="Phobius"/>
    </source>
</evidence>
<dbReference type="EMBL" id="KZ149937">
    <property type="protein sequence ID" value="PZC77080.1"/>
    <property type="molecule type" value="Genomic_DNA"/>
</dbReference>
<evidence type="ECO:0008006" key="4">
    <source>
        <dbReference type="Google" id="ProtNLM"/>
    </source>
</evidence>
<feature type="transmembrane region" description="Helical" evidence="1">
    <location>
        <begin position="190"/>
        <end position="207"/>
    </location>
</feature>